<name>A0A544TK42_9BACI</name>
<keyword evidence="1" id="KW-0812">Transmembrane</keyword>
<keyword evidence="1" id="KW-0472">Membrane</keyword>
<accession>A0A544TK42</accession>
<dbReference type="AlphaFoldDB" id="A0A544TK42"/>
<organism evidence="2 3">
    <name type="scientific">Psychrobacillus vulpis</name>
    <dbReference type="NCBI Taxonomy" id="2325572"/>
    <lineage>
        <taxon>Bacteria</taxon>
        <taxon>Bacillati</taxon>
        <taxon>Bacillota</taxon>
        <taxon>Bacilli</taxon>
        <taxon>Bacillales</taxon>
        <taxon>Bacillaceae</taxon>
        <taxon>Psychrobacillus</taxon>
    </lineage>
</organism>
<feature type="transmembrane region" description="Helical" evidence="1">
    <location>
        <begin position="37"/>
        <end position="58"/>
    </location>
</feature>
<gene>
    <name evidence="2" type="ORF">FG384_17025</name>
</gene>
<feature type="transmembrane region" description="Helical" evidence="1">
    <location>
        <begin position="64"/>
        <end position="82"/>
    </location>
</feature>
<dbReference type="OrthoDB" id="2353183at2"/>
<evidence type="ECO:0000313" key="3">
    <source>
        <dbReference type="Proteomes" id="UP000316626"/>
    </source>
</evidence>
<dbReference type="Proteomes" id="UP000316626">
    <property type="component" value="Unassembled WGS sequence"/>
</dbReference>
<protein>
    <submittedName>
        <fullName evidence="2">DUF3397 domain-containing protein</fullName>
    </submittedName>
</protein>
<dbReference type="InterPro" id="IPR024515">
    <property type="entry name" value="DUF3397"/>
</dbReference>
<reference evidence="2 3" key="1">
    <citation type="submission" date="2019-06" db="EMBL/GenBank/DDBJ databases">
        <title>Psychrobacillus vulpis sp. nov., a new species isolated from feces of a red fox that inhabits in The Tablas de Daimiel Natural Park, Albacete, Spain.</title>
        <authorList>
            <person name="Rodriguez M."/>
            <person name="Reina J.C."/>
            <person name="Bejar V."/>
            <person name="Llamas I."/>
        </authorList>
    </citation>
    <scope>NUCLEOTIDE SEQUENCE [LARGE SCALE GENOMIC DNA]</scope>
    <source>
        <strain evidence="2 3">Z8</strain>
    </source>
</reference>
<dbReference type="EMBL" id="VDGI01000024">
    <property type="protein sequence ID" value="TQR17824.1"/>
    <property type="molecule type" value="Genomic_DNA"/>
</dbReference>
<keyword evidence="1" id="KW-1133">Transmembrane helix</keyword>
<sequence>MIVIIKILSIFLVFPFLLFLLTFLISKYLLHKRKKSFGIAADVTTLILFFSVSNAVSVLFSKNILFSLIIMSLIIATIFTYFDWRTEKEIEIIPLLRKIWRSLFLLLCIAYALIWIIGVIRYVLYYIS</sequence>
<dbReference type="Pfam" id="PF11877">
    <property type="entry name" value="DUF3397"/>
    <property type="match status" value="1"/>
</dbReference>
<evidence type="ECO:0000313" key="2">
    <source>
        <dbReference type="EMBL" id="TQR17824.1"/>
    </source>
</evidence>
<feature type="transmembrane region" description="Helical" evidence="1">
    <location>
        <begin position="6"/>
        <end position="25"/>
    </location>
</feature>
<comment type="caution">
    <text evidence="2">The sequence shown here is derived from an EMBL/GenBank/DDBJ whole genome shotgun (WGS) entry which is preliminary data.</text>
</comment>
<evidence type="ECO:0000256" key="1">
    <source>
        <dbReference type="SAM" id="Phobius"/>
    </source>
</evidence>
<keyword evidence="3" id="KW-1185">Reference proteome</keyword>
<proteinExistence type="predicted"/>
<dbReference type="RefSeq" id="WP_142643887.1">
    <property type="nucleotide sequence ID" value="NZ_VDGI01000024.1"/>
</dbReference>
<feature type="transmembrane region" description="Helical" evidence="1">
    <location>
        <begin position="103"/>
        <end position="127"/>
    </location>
</feature>